<feature type="transmembrane region" description="Helical" evidence="2">
    <location>
        <begin position="12"/>
        <end position="31"/>
    </location>
</feature>
<proteinExistence type="predicted"/>
<reference evidence="3" key="1">
    <citation type="journal article" date="2020" name="Stud. Mycol.">
        <title>101 Dothideomycetes genomes: a test case for predicting lifestyles and emergence of pathogens.</title>
        <authorList>
            <person name="Haridas S."/>
            <person name="Albert R."/>
            <person name="Binder M."/>
            <person name="Bloem J."/>
            <person name="Labutti K."/>
            <person name="Salamov A."/>
            <person name="Andreopoulos B."/>
            <person name="Baker S."/>
            <person name="Barry K."/>
            <person name="Bills G."/>
            <person name="Bluhm B."/>
            <person name="Cannon C."/>
            <person name="Castanera R."/>
            <person name="Culley D."/>
            <person name="Daum C."/>
            <person name="Ezra D."/>
            <person name="Gonzalez J."/>
            <person name="Henrissat B."/>
            <person name="Kuo A."/>
            <person name="Liang C."/>
            <person name="Lipzen A."/>
            <person name="Lutzoni F."/>
            <person name="Magnuson J."/>
            <person name="Mondo S."/>
            <person name="Nolan M."/>
            <person name="Ohm R."/>
            <person name="Pangilinan J."/>
            <person name="Park H.-J."/>
            <person name="Ramirez L."/>
            <person name="Alfaro M."/>
            <person name="Sun H."/>
            <person name="Tritt A."/>
            <person name="Yoshinaga Y."/>
            <person name="Zwiers L.-H."/>
            <person name="Turgeon B."/>
            <person name="Goodwin S."/>
            <person name="Spatafora J."/>
            <person name="Crous P."/>
            <person name="Grigoriev I."/>
        </authorList>
    </citation>
    <scope>NUCLEOTIDE SEQUENCE</scope>
    <source>
        <strain evidence="3">Tuck. ex Michener</strain>
    </source>
</reference>
<keyword evidence="2" id="KW-1133">Transmembrane helix</keyword>
<dbReference type="OrthoDB" id="47375at2759"/>
<keyword evidence="2" id="KW-0812">Transmembrane</keyword>
<evidence type="ECO:0000313" key="3">
    <source>
        <dbReference type="EMBL" id="KAF2233531.1"/>
    </source>
</evidence>
<keyword evidence="4" id="KW-1185">Reference proteome</keyword>
<protein>
    <submittedName>
        <fullName evidence="3">Glycosyltransferase family 25 protein</fullName>
    </submittedName>
</protein>
<dbReference type="GO" id="GO:0016740">
    <property type="term" value="F:transferase activity"/>
    <property type="evidence" value="ECO:0007669"/>
    <property type="project" value="UniProtKB-KW"/>
</dbReference>
<keyword evidence="2" id="KW-0472">Membrane</keyword>
<evidence type="ECO:0000313" key="4">
    <source>
        <dbReference type="Proteomes" id="UP000800092"/>
    </source>
</evidence>
<evidence type="ECO:0000256" key="2">
    <source>
        <dbReference type="SAM" id="Phobius"/>
    </source>
</evidence>
<dbReference type="EMBL" id="ML991806">
    <property type="protein sequence ID" value="KAF2233531.1"/>
    <property type="molecule type" value="Genomic_DNA"/>
</dbReference>
<keyword evidence="3" id="KW-0808">Transferase</keyword>
<feature type="compositionally biased region" description="Basic and acidic residues" evidence="1">
    <location>
        <begin position="431"/>
        <end position="443"/>
    </location>
</feature>
<gene>
    <name evidence="3" type="ORF">EV356DRAFT_524486</name>
</gene>
<name>A0A6A6H6S1_VIRVR</name>
<feature type="compositionally biased region" description="Low complexity" evidence="1">
    <location>
        <begin position="171"/>
        <end position="187"/>
    </location>
</feature>
<organism evidence="3 4">
    <name type="scientific">Viridothelium virens</name>
    <name type="common">Speckled blister lichen</name>
    <name type="synonym">Trypethelium virens</name>
    <dbReference type="NCBI Taxonomy" id="1048519"/>
    <lineage>
        <taxon>Eukaryota</taxon>
        <taxon>Fungi</taxon>
        <taxon>Dikarya</taxon>
        <taxon>Ascomycota</taxon>
        <taxon>Pezizomycotina</taxon>
        <taxon>Dothideomycetes</taxon>
        <taxon>Dothideomycetes incertae sedis</taxon>
        <taxon>Trypetheliales</taxon>
        <taxon>Trypetheliaceae</taxon>
        <taxon>Viridothelium</taxon>
    </lineage>
</organism>
<accession>A0A6A6H6S1</accession>
<feature type="region of interest" description="Disordered" evidence="1">
    <location>
        <begin position="423"/>
        <end position="443"/>
    </location>
</feature>
<evidence type="ECO:0000256" key="1">
    <source>
        <dbReference type="SAM" id="MobiDB-lite"/>
    </source>
</evidence>
<dbReference type="AlphaFoldDB" id="A0A6A6H6S1"/>
<dbReference type="Proteomes" id="UP000800092">
    <property type="component" value="Unassembled WGS sequence"/>
</dbReference>
<sequence>MPSMLARPPRTSRSLAQVVGIVVGLIVLYYLNWLPIFPSFYVSSSSTIKPANATLGFGALVVVSGADSPRLDRLIQAANVTGIHLQVPQQPKWTDQDVDNFRNSTQSDMGIGSILAWLAHNRAIQWFMDSGLETALILEDDVDFDINIRTKQAPITQAAIRELVSRPQPNTSRSEASSSSKSPTSSTQQARRPSHSNPKKYPYGSPAAWDLLYLGTCGDYLNSLGDGLGVGHHHPINLTSIPHLAVSDPTIPRRYDLHPFTASLLTSLNVPEQHRLIHESRWPLCTFGYALTRASASLLLSTLAPAREPAWEGTRAYDVAILKACRESLKQPLTGDPAIDANNPDPRTGPGLRCVSVQPELFHHMEGSSMIAGVEEAGGAEVFRPPVDVAAWEQIWWRRESANIGCGFWDGELLFRDEQKGNEGAAQAGGHEGREKAMDEGDWRRLAERRRDVEKGKCAKKRVIEAEEEARKRGKGR</sequence>
<feature type="region of interest" description="Disordered" evidence="1">
    <location>
        <begin position="160"/>
        <end position="201"/>
    </location>
</feature>